<dbReference type="GO" id="GO:0016579">
    <property type="term" value="P:protein deubiquitination"/>
    <property type="evidence" value="ECO:0007669"/>
    <property type="project" value="InterPro"/>
</dbReference>
<name>A0A8H7PJ64_MORIS</name>
<dbReference type="Gene3D" id="3.40.50.970">
    <property type="match status" value="1"/>
</dbReference>
<dbReference type="GO" id="GO:0003863">
    <property type="term" value="F:branched-chain 2-oxo acid dehydrogenase activity"/>
    <property type="evidence" value="ECO:0007669"/>
    <property type="project" value="UniProtKB-EC"/>
</dbReference>
<dbReference type="InterPro" id="IPR001394">
    <property type="entry name" value="Peptidase_C19_UCH"/>
</dbReference>
<dbReference type="Pfam" id="PF00443">
    <property type="entry name" value="UCH"/>
    <property type="match status" value="1"/>
</dbReference>
<evidence type="ECO:0000256" key="9">
    <source>
        <dbReference type="ARBA" id="ARBA00023128"/>
    </source>
</evidence>
<feature type="compositionally biased region" description="Polar residues" evidence="11">
    <location>
        <begin position="193"/>
        <end position="211"/>
    </location>
</feature>
<keyword evidence="6" id="KW-0809">Transit peptide</keyword>
<dbReference type="Pfam" id="PF00676">
    <property type="entry name" value="E1_dh"/>
    <property type="match status" value="1"/>
</dbReference>
<dbReference type="InterPro" id="IPR018200">
    <property type="entry name" value="USP_CS"/>
</dbReference>
<keyword evidence="5" id="KW-0479">Metal-binding</keyword>
<dbReference type="AlphaFoldDB" id="A0A8H7PJ64"/>
<dbReference type="GO" id="GO:0004843">
    <property type="term" value="F:cysteine-type deubiquitinase activity"/>
    <property type="evidence" value="ECO:0007669"/>
    <property type="project" value="InterPro"/>
</dbReference>
<dbReference type="Gene3D" id="2.30.29.180">
    <property type="entry name" value="Ubiquitin carboxyl-terminal hydrolase 26/29/37, pleckstrin homology-like domain"/>
    <property type="match status" value="1"/>
</dbReference>
<protein>
    <recommendedName>
        <fullName evidence="4">3-methyl-2-oxobutanoate dehydrogenase (2-methylpropanoyl-transferring)</fullName>
        <ecNumber evidence="4">1.2.4.4</ecNumber>
    </recommendedName>
    <alternativeName>
        <fullName evidence="10">Branched-chain alpha-keto acid dehydrogenase E1 component alpha chain</fullName>
    </alternativeName>
</protein>
<dbReference type="PANTHER" id="PTHR43380">
    <property type="entry name" value="2-OXOISOVALERATE DEHYDROGENASE SUBUNIT ALPHA, MITOCHONDRIAL"/>
    <property type="match status" value="1"/>
</dbReference>
<comment type="caution">
    <text evidence="13">The sequence shown here is derived from an EMBL/GenBank/DDBJ whole genome shotgun (WGS) entry which is preliminary data.</text>
</comment>
<evidence type="ECO:0000313" key="14">
    <source>
        <dbReference type="Proteomes" id="UP000654370"/>
    </source>
</evidence>
<dbReference type="CDD" id="cd02000">
    <property type="entry name" value="TPP_E1_PDC_ADC_BCADC"/>
    <property type="match status" value="1"/>
</dbReference>
<reference evidence="13" key="1">
    <citation type="submission" date="2020-12" db="EMBL/GenBank/DDBJ databases">
        <title>Metabolic potential, ecology and presence of endohyphal bacteria is reflected in genomic diversity of Mucoromycotina.</title>
        <authorList>
            <person name="Muszewska A."/>
            <person name="Okrasinska A."/>
            <person name="Steczkiewicz K."/>
            <person name="Drgas O."/>
            <person name="Orlowska M."/>
            <person name="Perlinska-Lenart U."/>
            <person name="Aleksandrzak-Piekarczyk T."/>
            <person name="Szatraj K."/>
            <person name="Zielenkiewicz U."/>
            <person name="Pilsyk S."/>
            <person name="Malc E."/>
            <person name="Mieczkowski P."/>
            <person name="Kruszewska J.S."/>
            <person name="Biernat P."/>
            <person name="Pawlowska J."/>
        </authorList>
    </citation>
    <scope>NUCLEOTIDE SEQUENCE</scope>
    <source>
        <strain evidence="13">WA0000067209</strain>
    </source>
</reference>
<dbReference type="PROSITE" id="PS00972">
    <property type="entry name" value="USP_1"/>
    <property type="match status" value="1"/>
</dbReference>
<evidence type="ECO:0000256" key="8">
    <source>
        <dbReference type="ARBA" id="ARBA00023002"/>
    </source>
</evidence>
<accession>A0A8H7PJ64</accession>
<dbReference type="InterPro" id="IPR038765">
    <property type="entry name" value="Papain-like_cys_pep_sf"/>
</dbReference>
<dbReference type="GO" id="GO:0009083">
    <property type="term" value="P:branched-chain amino acid catabolic process"/>
    <property type="evidence" value="ECO:0007669"/>
    <property type="project" value="TreeGrafter"/>
</dbReference>
<dbReference type="FunFam" id="3.40.50.970:FF:000015">
    <property type="entry name" value="2-oxoisovalerate dehydrogenase subunit alpha"/>
    <property type="match status" value="1"/>
</dbReference>
<evidence type="ECO:0000259" key="12">
    <source>
        <dbReference type="PROSITE" id="PS50235"/>
    </source>
</evidence>
<feature type="compositionally biased region" description="Polar residues" evidence="11">
    <location>
        <begin position="238"/>
        <end position="254"/>
    </location>
</feature>
<keyword evidence="8" id="KW-0560">Oxidoreductase</keyword>
<dbReference type="EMBL" id="JAEPQZ010000012">
    <property type="protein sequence ID" value="KAG2174896.1"/>
    <property type="molecule type" value="Genomic_DNA"/>
</dbReference>
<evidence type="ECO:0000256" key="7">
    <source>
        <dbReference type="ARBA" id="ARBA00022958"/>
    </source>
</evidence>
<dbReference type="PROSITE" id="PS50235">
    <property type="entry name" value="USP_3"/>
    <property type="match status" value="1"/>
</dbReference>
<dbReference type="GO" id="GO:0005759">
    <property type="term" value="C:mitochondrial matrix"/>
    <property type="evidence" value="ECO:0007669"/>
    <property type="project" value="UniProtKB-SubCell"/>
</dbReference>
<comment type="similarity">
    <text evidence="3">Belongs to the BCKDHA family.</text>
</comment>
<dbReference type="OrthoDB" id="3845at2759"/>
<feature type="compositionally biased region" description="Polar residues" evidence="11">
    <location>
        <begin position="218"/>
        <end position="230"/>
    </location>
</feature>
<evidence type="ECO:0000256" key="1">
    <source>
        <dbReference type="ARBA" id="ARBA00001964"/>
    </source>
</evidence>
<keyword evidence="14" id="KW-1185">Reference proteome</keyword>
<feature type="region of interest" description="Disordered" evidence="11">
    <location>
        <begin position="543"/>
        <end position="564"/>
    </location>
</feature>
<evidence type="ECO:0000256" key="4">
    <source>
        <dbReference type="ARBA" id="ARBA00012277"/>
    </source>
</evidence>
<dbReference type="InterPro" id="IPR050771">
    <property type="entry name" value="Alpha-ketoacid_DH_E1_comp"/>
</dbReference>
<dbReference type="SUPFAM" id="SSF52518">
    <property type="entry name" value="Thiamin diphosphate-binding fold (THDP-binding)"/>
    <property type="match status" value="1"/>
</dbReference>
<evidence type="ECO:0000256" key="5">
    <source>
        <dbReference type="ARBA" id="ARBA00022723"/>
    </source>
</evidence>
<dbReference type="InterPro" id="IPR001017">
    <property type="entry name" value="DH_E1"/>
</dbReference>
<keyword evidence="7" id="KW-0630">Potassium</keyword>
<evidence type="ECO:0000256" key="6">
    <source>
        <dbReference type="ARBA" id="ARBA00022946"/>
    </source>
</evidence>
<dbReference type="Proteomes" id="UP000654370">
    <property type="component" value="Unassembled WGS sequence"/>
</dbReference>
<organism evidence="13 14">
    <name type="scientific">Mortierella isabellina</name>
    <name type="common">Filamentous fungus</name>
    <name type="synonym">Umbelopsis isabellina</name>
    <dbReference type="NCBI Taxonomy" id="91625"/>
    <lineage>
        <taxon>Eukaryota</taxon>
        <taxon>Fungi</taxon>
        <taxon>Fungi incertae sedis</taxon>
        <taxon>Mucoromycota</taxon>
        <taxon>Mucoromycotina</taxon>
        <taxon>Umbelopsidomycetes</taxon>
        <taxon>Umbelopsidales</taxon>
        <taxon>Umbelopsidaceae</taxon>
        <taxon>Umbelopsis</taxon>
    </lineage>
</organism>
<evidence type="ECO:0000313" key="13">
    <source>
        <dbReference type="EMBL" id="KAG2174896.1"/>
    </source>
</evidence>
<dbReference type="InterPro" id="IPR028889">
    <property type="entry name" value="USP"/>
</dbReference>
<proteinExistence type="inferred from homology"/>
<evidence type="ECO:0000256" key="3">
    <source>
        <dbReference type="ARBA" id="ARBA00008646"/>
    </source>
</evidence>
<dbReference type="Gene3D" id="3.90.70.10">
    <property type="entry name" value="Cysteine proteinases"/>
    <property type="match status" value="1"/>
</dbReference>
<dbReference type="InterPro" id="IPR038093">
    <property type="entry name" value="USP37-like_PH_sf"/>
</dbReference>
<comment type="cofactor">
    <cofactor evidence="1">
        <name>thiamine diphosphate</name>
        <dbReference type="ChEBI" id="CHEBI:58937"/>
    </cofactor>
</comment>
<dbReference type="PANTHER" id="PTHR43380:SF1">
    <property type="entry name" value="2-OXOISOVALERATE DEHYDROGENASE SUBUNIT ALPHA, MITOCHONDRIAL"/>
    <property type="match status" value="1"/>
</dbReference>
<evidence type="ECO:0000256" key="10">
    <source>
        <dbReference type="ARBA" id="ARBA00031050"/>
    </source>
</evidence>
<comment type="subcellular location">
    <subcellularLocation>
        <location evidence="2">Mitochondrion matrix</location>
    </subcellularLocation>
</comment>
<gene>
    <name evidence="13" type="ORF">INT43_005958</name>
</gene>
<dbReference type="GO" id="GO:0046872">
    <property type="term" value="F:metal ion binding"/>
    <property type="evidence" value="ECO:0007669"/>
    <property type="project" value="UniProtKB-KW"/>
</dbReference>
<dbReference type="CDD" id="cd02257">
    <property type="entry name" value="Peptidase_C19"/>
    <property type="match status" value="1"/>
</dbReference>
<dbReference type="EC" id="1.2.4.4" evidence="4"/>
<evidence type="ECO:0000256" key="2">
    <source>
        <dbReference type="ARBA" id="ARBA00004305"/>
    </source>
</evidence>
<sequence>MELRDLLLRNFDCQVTVKSSTGNANTWSEAFISFVRANGLLQIKIEQQSKKESKLFSLTKNIKACYSWTNTAANRVTLKTLNPNATLTIDFHSKEDESDVGKFLKRIQYNQEDAQVEVDQKQPNIHIENHKKRKPVTYASKPPVQKKISTAFTPLNNFDEDIDCQSLRKQTPRVSNDRKVLQNLENRSPVISPVSSPTKSPIRSPFKSSIKSPAKNGSEMQSPHRSNDVVTSPPRTPTRLSLPSSQGSENSSPIRNLFKTRSPAGSPRSSAGLSNLGNTCYLNSILQSITNLESFRHSLLNVKIDDGDKVEGTLFQSLTKVLRHRISNPNEMIDHDTLRDCMSRTSERFTKYQQEDSHEYLSICLNKLHQEALQICDDYSDSCSEPNVQKCPVDDNFQCRVQSTLSCTQCSWSSTHYEIFRDLSLNLPDSSVWQCNDSIGVDVSTLLYQYFKDEKVTYKCEKCQCTVATVQTKIDRAPQILVLHLKRFTKDMYEDVCQKRTDNIQLRPKLNLGKYLTRRWCADNVSIPEKLCNKTVDSIQDSVDMISLPSPPPASDSNDNKENGLRPLSELQRLAEIEAQQSGGLNVEYQLKTVVSHLGSTIRRGHFVCDAQKEEEGWVCYNDSVCSSIGSLLAMAEKRKKDAFPTLAFFLRELPLPFQITCCEEAWLPLQSYGYAQQFIRSLKSAAAQPQERIKLTPSLETVFSPEFKFIQNAEPIPAYRVMDQSGHVLDSAQEPNVSKDFAVNIYQNMLTLNIMDNILYEAQRQGRISFYMTHYGEEAFMGSAAALTTDDVVFGQYREATVLMYRGFTIDEFMNQCYSNDLDYGKGRQMPVHYGSKRLNFQTISSPLGTQIPQATGAGYALKLANRKACAVCFFGEGAASEGDFHAGLNMAATLKSPTIFICRNNGYAISTPSVEQFKGDGIASRGVGYGMDTIRVDGNDVWAVYNATLEARKIAVEHNRPVLIEAMTYRVGHHSTSDDSSKYRDRVEVERRAEMDNPITRLRKWLEVKGWWNKEDEDSYRKEARKLIMKSFVAAEKRKKPSISELFTDVYDELPQNLIEQQKELHELMEKYPEHYSTDNYAPKSK</sequence>
<dbReference type="InterPro" id="IPR029061">
    <property type="entry name" value="THDP-binding"/>
</dbReference>
<dbReference type="SUPFAM" id="SSF54001">
    <property type="entry name" value="Cysteine proteinases"/>
    <property type="match status" value="1"/>
</dbReference>
<feature type="domain" description="USP" evidence="12">
    <location>
        <begin position="271"/>
        <end position="653"/>
    </location>
</feature>
<evidence type="ECO:0000256" key="11">
    <source>
        <dbReference type="SAM" id="MobiDB-lite"/>
    </source>
</evidence>
<feature type="region of interest" description="Disordered" evidence="11">
    <location>
        <begin position="169"/>
        <end position="273"/>
    </location>
</feature>
<keyword evidence="9" id="KW-0496">Mitochondrion</keyword>